<proteinExistence type="predicted"/>
<dbReference type="SUPFAM" id="SSF51735">
    <property type="entry name" value="NAD(P)-binding Rossmann-fold domains"/>
    <property type="match status" value="1"/>
</dbReference>
<dbReference type="InterPro" id="IPR036291">
    <property type="entry name" value="NAD(P)-bd_dom_sf"/>
</dbReference>
<accession>A0ABP1RKA0</accession>
<dbReference type="EMBL" id="CAXLJM020000078">
    <property type="protein sequence ID" value="CAL8129475.1"/>
    <property type="molecule type" value="Genomic_DNA"/>
</dbReference>
<feature type="domain" description="D-isomer specific 2-hydroxyacid dehydrogenase NAD-binding" evidence="1">
    <location>
        <begin position="1"/>
        <end position="66"/>
    </location>
</feature>
<protein>
    <recommendedName>
        <fullName evidence="1">D-isomer specific 2-hydroxyacid dehydrogenase NAD-binding domain-containing protein</fullName>
    </recommendedName>
</protein>
<name>A0ABP1RKA0_9HEXA</name>
<keyword evidence="3" id="KW-1185">Reference proteome</keyword>
<comment type="caution">
    <text evidence="2">The sequence shown here is derived from an EMBL/GenBank/DDBJ whole genome shotgun (WGS) entry which is preliminary data.</text>
</comment>
<dbReference type="Pfam" id="PF02826">
    <property type="entry name" value="2-Hacid_dh_C"/>
    <property type="match status" value="1"/>
</dbReference>
<evidence type="ECO:0000313" key="3">
    <source>
        <dbReference type="Proteomes" id="UP001642540"/>
    </source>
</evidence>
<evidence type="ECO:0000313" key="2">
    <source>
        <dbReference type="EMBL" id="CAL8129475.1"/>
    </source>
</evidence>
<dbReference type="InterPro" id="IPR051638">
    <property type="entry name" value="CTBP_dehydrogenase"/>
</dbReference>
<dbReference type="Proteomes" id="UP001642540">
    <property type="component" value="Unassembled WGS sequence"/>
</dbReference>
<dbReference type="PANTHER" id="PTHR46029:SF7">
    <property type="entry name" value="C-TERMINAL-BINDING PROTEIN"/>
    <property type="match status" value="1"/>
</dbReference>
<reference evidence="2 3" key="1">
    <citation type="submission" date="2024-08" db="EMBL/GenBank/DDBJ databases">
        <authorList>
            <person name="Cucini C."/>
            <person name="Frati F."/>
        </authorList>
    </citation>
    <scope>NUCLEOTIDE SEQUENCE [LARGE SCALE GENOMIC DNA]</scope>
</reference>
<dbReference type="Gene3D" id="3.40.50.720">
    <property type="entry name" value="NAD(P)-binding Rossmann-like Domain"/>
    <property type="match status" value="2"/>
</dbReference>
<gene>
    <name evidence="2" type="ORF">ODALV1_LOCUS23207</name>
</gene>
<sequence>MINDVTIQLMRPGVRFVNISDGELIYEMALATAPHSGRIGAAALDFHKRDSNEGILSNVPNILRTPGAAFRSDLSLKDFWEAAAWEMRAFLEKESCPNFSVIPKTAKTPSSRIWLPPALNTKLEGNHFPKNAVAIVGFHRFHIAKDEDPLCPIGNRRSNGAQSEKIVKVFQSTGQQLTYFTLHDMIIRHETLCCILESTTFLKGLNLSVIVVHDGREEQQANVSKFLEILHLLYCNEDQELLITWIWPVALNS</sequence>
<dbReference type="PANTHER" id="PTHR46029">
    <property type="entry name" value="C-TERMINAL-BINDING PROTEIN"/>
    <property type="match status" value="1"/>
</dbReference>
<evidence type="ECO:0000259" key="1">
    <source>
        <dbReference type="Pfam" id="PF02826"/>
    </source>
</evidence>
<dbReference type="InterPro" id="IPR006140">
    <property type="entry name" value="D-isomer_DH_NAD-bd"/>
</dbReference>
<organism evidence="2 3">
    <name type="scientific">Orchesella dallaii</name>
    <dbReference type="NCBI Taxonomy" id="48710"/>
    <lineage>
        <taxon>Eukaryota</taxon>
        <taxon>Metazoa</taxon>
        <taxon>Ecdysozoa</taxon>
        <taxon>Arthropoda</taxon>
        <taxon>Hexapoda</taxon>
        <taxon>Collembola</taxon>
        <taxon>Entomobryomorpha</taxon>
        <taxon>Entomobryoidea</taxon>
        <taxon>Orchesellidae</taxon>
        <taxon>Orchesellinae</taxon>
        <taxon>Orchesella</taxon>
    </lineage>
</organism>